<reference evidence="4 5" key="1">
    <citation type="submission" date="2016-03" db="EMBL/GenBank/DDBJ databases">
        <authorList>
            <person name="Devillers H."/>
        </authorList>
    </citation>
    <scope>NUCLEOTIDE SEQUENCE [LARGE SCALE GENOMIC DNA]</scope>
    <source>
        <strain evidence="4">CBS 6772</strain>
    </source>
</reference>
<dbReference type="SUPFAM" id="SSF53474">
    <property type="entry name" value="alpha/beta-Hydrolases"/>
    <property type="match status" value="1"/>
</dbReference>
<dbReference type="CDD" id="cd00519">
    <property type="entry name" value="Lipase_3"/>
    <property type="match status" value="1"/>
</dbReference>
<evidence type="ECO:0000313" key="4">
    <source>
        <dbReference type="EMBL" id="SCW03742.1"/>
    </source>
</evidence>
<evidence type="ECO:0000256" key="2">
    <source>
        <dbReference type="ARBA" id="ARBA00022801"/>
    </source>
</evidence>
<dbReference type="Gene3D" id="3.40.50.1820">
    <property type="entry name" value="alpha/beta hydrolase"/>
    <property type="match status" value="1"/>
</dbReference>
<dbReference type="EMBL" id="LT598486">
    <property type="protein sequence ID" value="SCW03742.1"/>
    <property type="molecule type" value="Genomic_DNA"/>
</dbReference>
<dbReference type="STRING" id="4955.A0A1G4MIY9"/>
<dbReference type="OrthoDB" id="406844at2759"/>
<dbReference type="EC" id="3.1.1.3" evidence="1"/>
<accession>A0A1G4MIY9</accession>
<dbReference type="AlphaFoldDB" id="A0A1G4MIY9"/>
<keyword evidence="5" id="KW-1185">Reference proteome</keyword>
<dbReference type="InterPro" id="IPR029058">
    <property type="entry name" value="AB_hydrolase_fold"/>
</dbReference>
<dbReference type="PANTHER" id="PTHR46640">
    <property type="entry name" value="TRIACYLGLYCEROL LIPASE, PUTATIVE (AFU_ORTHOLOGUE AFUA_6G06510)-RELATED"/>
    <property type="match status" value="1"/>
</dbReference>
<dbReference type="Proteomes" id="UP000190831">
    <property type="component" value="Chromosome G"/>
</dbReference>
<evidence type="ECO:0000259" key="3">
    <source>
        <dbReference type="Pfam" id="PF01764"/>
    </source>
</evidence>
<dbReference type="GO" id="GO:0006629">
    <property type="term" value="P:lipid metabolic process"/>
    <property type="evidence" value="ECO:0007669"/>
    <property type="project" value="InterPro"/>
</dbReference>
<evidence type="ECO:0000313" key="5">
    <source>
        <dbReference type="Proteomes" id="UP000190831"/>
    </source>
</evidence>
<organism evidence="4 5">
    <name type="scientific">Lachancea fermentati</name>
    <name type="common">Zygosaccharomyces fermentati</name>
    <dbReference type="NCBI Taxonomy" id="4955"/>
    <lineage>
        <taxon>Eukaryota</taxon>
        <taxon>Fungi</taxon>
        <taxon>Dikarya</taxon>
        <taxon>Ascomycota</taxon>
        <taxon>Saccharomycotina</taxon>
        <taxon>Saccharomycetes</taxon>
        <taxon>Saccharomycetales</taxon>
        <taxon>Saccharomycetaceae</taxon>
        <taxon>Lachancea</taxon>
    </lineage>
</organism>
<keyword evidence="2" id="KW-0378">Hydrolase</keyword>
<dbReference type="OMA" id="YEHRAYF"/>
<proteinExistence type="predicted"/>
<gene>
    <name evidence="4" type="ORF">LAFE_0G17216G</name>
</gene>
<dbReference type="Pfam" id="PF01764">
    <property type="entry name" value="Lipase_3"/>
    <property type="match status" value="1"/>
</dbReference>
<dbReference type="GO" id="GO:0004806">
    <property type="term" value="F:triacylglycerol lipase activity"/>
    <property type="evidence" value="ECO:0007669"/>
    <property type="project" value="UniProtKB-EC"/>
</dbReference>
<dbReference type="InterPro" id="IPR002921">
    <property type="entry name" value="Fungal_lipase-type"/>
</dbReference>
<protein>
    <recommendedName>
        <fullName evidence="1">triacylglycerol lipase</fullName>
        <ecNumber evidence="1">3.1.1.3</ecNumber>
    </recommendedName>
</protein>
<dbReference type="PANTHER" id="PTHR46640:SF3">
    <property type="entry name" value="LIPASE LIH1-RELATED"/>
    <property type="match status" value="1"/>
</dbReference>
<sequence length="411" mass="47105">MVLKYIIANWSVFGLNLVARATIHQFQEEYAKYNQCDSLQTAAYSLQDGSNLAAELVAHYPDRIISDEIDDNGGDDWFSNDIEITQELYDRLVYFSKICALSYCISKNELFPGKTLADGACPSRLRFCSDENVNPTIHKTKVELVLLADKHELGTGYVAVDHKKKLVMLVFRGSTTNQDWLSDFMIHPVRYLPSSREYYDELVEDGTIRPCKGCRLYSGFHLFLRTLSTHFFEHIETISRRHPGYRLVVTGHSLGAALAILAGIELKLRGFDPLVLTYACPNIFNSALRDWVDDLFESDEIHAQSVEERRVIFERGYFRVVHMQDYITMIPPFYKPAGLEIFIKKLFLPHGIEDLVYKGFQPGLLLPQPDPDGVTGSGRGQGHRWLVLAEKWLHMYEHRAYFLLINTCEGF</sequence>
<evidence type="ECO:0000256" key="1">
    <source>
        <dbReference type="ARBA" id="ARBA00013279"/>
    </source>
</evidence>
<feature type="domain" description="Fungal lipase-type" evidence="3">
    <location>
        <begin position="169"/>
        <end position="333"/>
    </location>
</feature>
<dbReference type="InterPro" id="IPR051299">
    <property type="entry name" value="AB_hydrolase_lip/est"/>
</dbReference>
<name>A0A1G4MIY9_LACFM</name>